<dbReference type="InterPro" id="IPR000182">
    <property type="entry name" value="GNAT_dom"/>
</dbReference>
<evidence type="ECO:0000259" key="1">
    <source>
        <dbReference type="PROSITE" id="PS51186"/>
    </source>
</evidence>
<sequence>MTVILHAEPTASAPALWLRPWRPDDADALLAAHRDPLLRHRLTTPLATGAQARRWIDAQSAGWETGSRFSFAVLGHDAGTPIGHVVVKVTGLEDPSCSSTAEVGYWTSAGVRGRGVAGRALETVSRWALGSQRIVPLVRLDLLHAVDNHASCRVADKCGYVLQSVLPAQPPVFPHEGHLHVRAA</sequence>
<dbReference type="InterPro" id="IPR051531">
    <property type="entry name" value="N-acetyltransferase"/>
</dbReference>
<evidence type="ECO:0000313" key="3">
    <source>
        <dbReference type="Proteomes" id="UP000605992"/>
    </source>
</evidence>
<evidence type="ECO:0000313" key="2">
    <source>
        <dbReference type="EMBL" id="GII56297.1"/>
    </source>
</evidence>
<comment type="caution">
    <text evidence="2">The sequence shown here is derived from an EMBL/GenBank/DDBJ whole genome shotgun (WGS) entry which is preliminary data.</text>
</comment>
<reference evidence="2" key="1">
    <citation type="submission" date="2021-01" db="EMBL/GenBank/DDBJ databases">
        <title>Whole genome shotgun sequence of Planotetraspora thailandica NBRC 104271.</title>
        <authorList>
            <person name="Komaki H."/>
            <person name="Tamura T."/>
        </authorList>
    </citation>
    <scope>NUCLEOTIDE SEQUENCE</scope>
    <source>
        <strain evidence="2">NBRC 104271</strain>
    </source>
</reference>
<accession>A0A8J3V2S0</accession>
<gene>
    <name evidence="2" type="ORF">Pth03_46860</name>
</gene>
<dbReference type="GO" id="GO:0016747">
    <property type="term" value="F:acyltransferase activity, transferring groups other than amino-acyl groups"/>
    <property type="evidence" value="ECO:0007669"/>
    <property type="project" value="InterPro"/>
</dbReference>
<protein>
    <submittedName>
        <fullName evidence="2">Putative acetyltransferase</fullName>
    </submittedName>
</protein>
<name>A0A8J3V2S0_9ACTN</name>
<dbReference type="PROSITE" id="PS51186">
    <property type="entry name" value="GNAT"/>
    <property type="match status" value="1"/>
</dbReference>
<dbReference type="PANTHER" id="PTHR43792">
    <property type="entry name" value="GNAT FAMILY, PUTATIVE (AFU_ORTHOLOGUE AFUA_3G00765)-RELATED-RELATED"/>
    <property type="match status" value="1"/>
</dbReference>
<dbReference type="RefSeq" id="WP_203946439.1">
    <property type="nucleotide sequence ID" value="NZ_BOOR01000034.1"/>
</dbReference>
<feature type="domain" description="N-acetyltransferase" evidence="1">
    <location>
        <begin position="16"/>
        <end position="184"/>
    </location>
</feature>
<dbReference type="Proteomes" id="UP000605992">
    <property type="component" value="Unassembled WGS sequence"/>
</dbReference>
<keyword evidence="3" id="KW-1185">Reference proteome</keyword>
<dbReference type="Gene3D" id="3.40.630.30">
    <property type="match status" value="1"/>
</dbReference>
<dbReference type="Pfam" id="PF13302">
    <property type="entry name" value="Acetyltransf_3"/>
    <property type="match status" value="1"/>
</dbReference>
<dbReference type="SUPFAM" id="SSF55729">
    <property type="entry name" value="Acyl-CoA N-acyltransferases (Nat)"/>
    <property type="match status" value="1"/>
</dbReference>
<dbReference type="AlphaFoldDB" id="A0A8J3V2S0"/>
<dbReference type="InterPro" id="IPR016181">
    <property type="entry name" value="Acyl_CoA_acyltransferase"/>
</dbReference>
<proteinExistence type="predicted"/>
<organism evidence="2 3">
    <name type="scientific">Planotetraspora thailandica</name>
    <dbReference type="NCBI Taxonomy" id="487172"/>
    <lineage>
        <taxon>Bacteria</taxon>
        <taxon>Bacillati</taxon>
        <taxon>Actinomycetota</taxon>
        <taxon>Actinomycetes</taxon>
        <taxon>Streptosporangiales</taxon>
        <taxon>Streptosporangiaceae</taxon>
        <taxon>Planotetraspora</taxon>
    </lineage>
</organism>
<dbReference type="EMBL" id="BOOR01000034">
    <property type="protein sequence ID" value="GII56297.1"/>
    <property type="molecule type" value="Genomic_DNA"/>
</dbReference>
<dbReference type="PANTHER" id="PTHR43792:SF16">
    <property type="entry name" value="N-ACETYLTRANSFERASE DOMAIN-CONTAINING PROTEIN"/>
    <property type="match status" value="1"/>
</dbReference>